<evidence type="ECO:0000256" key="5">
    <source>
        <dbReference type="SAM" id="Phobius"/>
    </source>
</evidence>
<reference evidence="7" key="1">
    <citation type="journal article" date="2021" name="Nat. Commun.">
        <title>Genetic determinants of endophytism in the Arabidopsis root mycobiome.</title>
        <authorList>
            <person name="Mesny F."/>
            <person name="Miyauchi S."/>
            <person name="Thiergart T."/>
            <person name="Pickel B."/>
            <person name="Atanasova L."/>
            <person name="Karlsson M."/>
            <person name="Huettel B."/>
            <person name="Barry K.W."/>
            <person name="Haridas S."/>
            <person name="Chen C."/>
            <person name="Bauer D."/>
            <person name="Andreopoulos W."/>
            <person name="Pangilinan J."/>
            <person name="LaButti K."/>
            <person name="Riley R."/>
            <person name="Lipzen A."/>
            <person name="Clum A."/>
            <person name="Drula E."/>
            <person name="Henrissat B."/>
            <person name="Kohler A."/>
            <person name="Grigoriev I.V."/>
            <person name="Martin F.M."/>
            <person name="Hacquard S."/>
        </authorList>
    </citation>
    <scope>NUCLEOTIDE SEQUENCE</scope>
    <source>
        <strain evidence="7">MPI-CAGE-AT-0016</strain>
    </source>
</reference>
<feature type="domain" description="Fatty acid hydroxylase" evidence="6">
    <location>
        <begin position="148"/>
        <end position="276"/>
    </location>
</feature>
<keyword evidence="3 5" id="KW-1133">Transmembrane helix</keyword>
<dbReference type="InterPro" id="IPR006694">
    <property type="entry name" value="Fatty_acid_hydroxylase"/>
</dbReference>
<evidence type="ECO:0000313" key="8">
    <source>
        <dbReference type="Proteomes" id="UP000813385"/>
    </source>
</evidence>
<feature type="transmembrane region" description="Helical" evidence="5">
    <location>
        <begin position="206"/>
        <end position="231"/>
    </location>
</feature>
<keyword evidence="2 5" id="KW-0812">Transmembrane</keyword>
<protein>
    <submittedName>
        <fullName evidence="7">C-5 sterol desaturase-like protein</fullName>
    </submittedName>
</protein>
<evidence type="ECO:0000256" key="1">
    <source>
        <dbReference type="ARBA" id="ARBA00004370"/>
    </source>
</evidence>
<feature type="transmembrane region" description="Helical" evidence="5">
    <location>
        <begin position="103"/>
        <end position="122"/>
    </location>
</feature>
<accession>A0A8K0TH45</accession>
<dbReference type="Pfam" id="PF04116">
    <property type="entry name" value="FA_hydroxylase"/>
    <property type="match status" value="1"/>
</dbReference>
<gene>
    <name evidence="7" type="ORF">B0T11DRAFT_312080</name>
</gene>
<feature type="transmembrane region" description="Helical" evidence="5">
    <location>
        <begin position="142"/>
        <end position="161"/>
    </location>
</feature>
<dbReference type="AlphaFoldDB" id="A0A8K0TH45"/>
<evidence type="ECO:0000259" key="6">
    <source>
        <dbReference type="Pfam" id="PF04116"/>
    </source>
</evidence>
<dbReference type="Proteomes" id="UP000813385">
    <property type="component" value="Unassembled WGS sequence"/>
</dbReference>
<dbReference type="GO" id="GO:0016020">
    <property type="term" value="C:membrane"/>
    <property type="evidence" value="ECO:0007669"/>
    <property type="project" value="UniProtKB-SubCell"/>
</dbReference>
<feature type="transmembrane region" description="Helical" evidence="5">
    <location>
        <begin position="57"/>
        <end position="83"/>
    </location>
</feature>
<dbReference type="PANTHER" id="PTHR11863">
    <property type="entry name" value="STEROL DESATURASE"/>
    <property type="match status" value="1"/>
</dbReference>
<keyword evidence="4 5" id="KW-0472">Membrane</keyword>
<comment type="subcellular location">
    <subcellularLocation>
        <location evidence="1">Membrane</location>
    </subcellularLocation>
</comment>
<dbReference type="GO" id="GO:0008610">
    <property type="term" value="P:lipid biosynthetic process"/>
    <property type="evidence" value="ECO:0007669"/>
    <property type="project" value="InterPro"/>
</dbReference>
<evidence type="ECO:0000313" key="7">
    <source>
        <dbReference type="EMBL" id="KAH7359453.1"/>
    </source>
</evidence>
<dbReference type="EMBL" id="JAGPXD010000004">
    <property type="protein sequence ID" value="KAH7359453.1"/>
    <property type="molecule type" value="Genomic_DNA"/>
</dbReference>
<dbReference type="InterPro" id="IPR050307">
    <property type="entry name" value="Sterol_Desaturase_Related"/>
</dbReference>
<dbReference type="GO" id="GO:0005506">
    <property type="term" value="F:iron ion binding"/>
    <property type="evidence" value="ECO:0007669"/>
    <property type="project" value="InterPro"/>
</dbReference>
<organism evidence="7 8">
    <name type="scientific">Plectosphaerella cucumerina</name>
    <dbReference type="NCBI Taxonomy" id="40658"/>
    <lineage>
        <taxon>Eukaryota</taxon>
        <taxon>Fungi</taxon>
        <taxon>Dikarya</taxon>
        <taxon>Ascomycota</taxon>
        <taxon>Pezizomycotina</taxon>
        <taxon>Sordariomycetes</taxon>
        <taxon>Hypocreomycetidae</taxon>
        <taxon>Glomerellales</taxon>
        <taxon>Plectosphaerellaceae</taxon>
        <taxon>Plectosphaerella</taxon>
    </lineage>
</organism>
<dbReference type="GO" id="GO:0016491">
    <property type="term" value="F:oxidoreductase activity"/>
    <property type="evidence" value="ECO:0007669"/>
    <property type="project" value="InterPro"/>
</dbReference>
<keyword evidence="8" id="KW-1185">Reference proteome</keyword>
<sequence length="317" mass="36926">MDVAIEILDPLVFDKAYAYFVPAVAAPNATHGTHSDTASLPGFYGSAWPRDSIARQVVSIMAITQIGAMLLYFIFSALSYYFIFDRRLEYHPRFLKNQVRKEIASSMTAVPLMNVLTAPWFLAEVRGKSLLYEKVSDYGWAWLVVSTVLFMVWNDFFIYWIHRLEHHPSVYKHIHKPHHKWIMPTPWAALAFHPLDGYVQSLPYHVFVFVCPVQKYLYIGLFVVVQLWTIFIHDGDMISGHWLEKYINSPAHHTLHHLYFNVNYGQYFTWADAYFDSHRAPRPELDPLHDALKVMRAKGLVDEDGNPIPQDKRKKQQ</sequence>
<name>A0A8K0TH45_9PEZI</name>
<proteinExistence type="predicted"/>
<evidence type="ECO:0000256" key="4">
    <source>
        <dbReference type="ARBA" id="ARBA00023136"/>
    </source>
</evidence>
<comment type="caution">
    <text evidence="7">The sequence shown here is derived from an EMBL/GenBank/DDBJ whole genome shotgun (WGS) entry which is preliminary data.</text>
</comment>
<evidence type="ECO:0000256" key="2">
    <source>
        <dbReference type="ARBA" id="ARBA00022692"/>
    </source>
</evidence>
<evidence type="ECO:0000256" key="3">
    <source>
        <dbReference type="ARBA" id="ARBA00022989"/>
    </source>
</evidence>
<dbReference type="OrthoDB" id="6354873at2759"/>